<comment type="caution">
    <text evidence="1">The sequence shown here is derived from an EMBL/GenBank/DDBJ whole genome shotgun (WGS) entry which is preliminary data.</text>
</comment>
<dbReference type="AlphaFoldDB" id="A0A9X2E8S1"/>
<dbReference type="Proteomes" id="UP001139157">
    <property type="component" value="Unassembled WGS sequence"/>
</dbReference>
<reference evidence="1" key="1">
    <citation type="submission" date="2022-06" db="EMBL/GenBank/DDBJ databases">
        <title>Novel species in genus nocardia.</title>
        <authorList>
            <person name="Li F."/>
        </authorList>
    </citation>
    <scope>NUCLEOTIDE SEQUENCE</scope>
    <source>
        <strain evidence="1">CDC141</strain>
    </source>
</reference>
<keyword evidence="2" id="KW-1185">Reference proteome</keyword>
<organism evidence="1 2">
    <name type="scientific">Nocardia pulmonis</name>
    <dbReference type="NCBI Taxonomy" id="2951408"/>
    <lineage>
        <taxon>Bacteria</taxon>
        <taxon>Bacillati</taxon>
        <taxon>Actinomycetota</taxon>
        <taxon>Actinomycetes</taxon>
        <taxon>Mycobacteriales</taxon>
        <taxon>Nocardiaceae</taxon>
        <taxon>Nocardia</taxon>
    </lineage>
</organism>
<dbReference type="EMBL" id="JAMRXG010000009">
    <property type="protein sequence ID" value="MCM6776237.1"/>
    <property type="molecule type" value="Genomic_DNA"/>
</dbReference>
<evidence type="ECO:0000313" key="2">
    <source>
        <dbReference type="Proteomes" id="UP001139157"/>
    </source>
</evidence>
<accession>A0A9X2E8S1</accession>
<protein>
    <submittedName>
        <fullName evidence="1">Uncharacterized protein</fullName>
    </submittedName>
</protein>
<name>A0A9X2E8S1_9NOCA</name>
<gene>
    <name evidence="1" type="ORF">NDR86_22385</name>
</gene>
<evidence type="ECO:0000313" key="1">
    <source>
        <dbReference type="EMBL" id="MCM6776237.1"/>
    </source>
</evidence>
<sequence length="73" mass="8333">MNAYPECIDFVNSLRSSELLIDRLIGNRVHRLADRELILEFVTELMTDNVPRSRAFEVAWSVWKLIGGIEAAA</sequence>
<proteinExistence type="predicted"/>
<dbReference type="RefSeq" id="WP_251914536.1">
    <property type="nucleotide sequence ID" value="NZ_JAMRXG010000009.1"/>
</dbReference>